<dbReference type="InterPro" id="IPR036465">
    <property type="entry name" value="vWFA_dom_sf"/>
</dbReference>
<dbReference type="EMBL" id="BARS01034615">
    <property type="protein sequence ID" value="GAG24280.1"/>
    <property type="molecule type" value="Genomic_DNA"/>
</dbReference>
<dbReference type="AlphaFoldDB" id="X0W153"/>
<gene>
    <name evidence="1" type="ORF">S01H1_53453</name>
</gene>
<dbReference type="SUPFAM" id="SSF53300">
    <property type="entry name" value="vWA-like"/>
    <property type="match status" value="1"/>
</dbReference>
<comment type="caution">
    <text evidence="1">The sequence shown here is derived from an EMBL/GenBank/DDBJ whole genome shotgun (WGS) entry which is preliminary data.</text>
</comment>
<proteinExistence type="predicted"/>
<protein>
    <recommendedName>
        <fullName evidence="2">VWFA domain-containing protein</fullName>
    </recommendedName>
</protein>
<reference evidence="1" key="1">
    <citation type="journal article" date="2014" name="Front. Microbiol.">
        <title>High frequency of phylogenetically diverse reductive dehalogenase-homologous genes in deep subseafloor sedimentary metagenomes.</title>
        <authorList>
            <person name="Kawai M."/>
            <person name="Futagami T."/>
            <person name="Toyoda A."/>
            <person name="Takaki Y."/>
            <person name="Nishi S."/>
            <person name="Hori S."/>
            <person name="Arai W."/>
            <person name="Tsubouchi T."/>
            <person name="Morono Y."/>
            <person name="Uchiyama I."/>
            <person name="Ito T."/>
            <person name="Fujiyama A."/>
            <person name="Inagaki F."/>
            <person name="Takami H."/>
        </authorList>
    </citation>
    <scope>NUCLEOTIDE SEQUENCE</scope>
    <source>
        <strain evidence="1">Expedition CK06-06</strain>
    </source>
</reference>
<evidence type="ECO:0008006" key="2">
    <source>
        <dbReference type="Google" id="ProtNLM"/>
    </source>
</evidence>
<feature type="non-terminal residue" evidence="1">
    <location>
        <position position="1"/>
    </location>
</feature>
<dbReference type="Gene3D" id="3.40.50.410">
    <property type="entry name" value="von Willebrand factor, type A domain"/>
    <property type="match status" value="1"/>
</dbReference>
<organism evidence="1">
    <name type="scientific">marine sediment metagenome</name>
    <dbReference type="NCBI Taxonomy" id="412755"/>
    <lineage>
        <taxon>unclassified sequences</taxon>
        <taxon>metagenomes</taxon>
        <taxon>ecological metagenomes</taxon>
    </lineage>
</organism>
<sequence length="259" mass="28947">ELDNILGSMDSGGHLERVKSEITDLSEESQQMTQRDFDDALSEFGSRGLTDAKKPKITLTSKGARLLGQGYLSRILQRLSRRGVGPHKIQDIGYGPWLASTVRPYEVGDPYDRISILHSLFGTLERGASFKDLSLEDFRVFEAIHSTQVTFGILVDQSASMNRAGKLEASVETALALTELMRSQFPEDRLRLFAFSEEVKEVESWELPGIAVPMRYTDVRAAMRVFRKLVAHETGNKQAHLITDSAPNYEDGEYVGFDA</sequence>
<evidence type="ECO:0000313" key="1">
    <source>
        <dbReference type="EMBL" id="GAG24280.1"/>
    </source>
</evidence>
<feature type="non-terminal residue" evidence="1">
    <location>
        <position position="259"/>
    </location>
</feature>
<name>X0W153_9ZZZZ</name>
<accession>X0W153</accession>